<evidence type="ECO:0000259" key="9">
    <source>
        <dbReference type="PROSITE" id="PS50110"/>
    </source>
</evidence>
<evidence type="ECO:0000313" key="11">
    <source>
        <dbReference type="Proteomes" id="UP000014155"/>
    </source>
</evidence>
<keyword evidence="4" id="KW-0238">DNA-binding</keyword>
<dbReference type="PRINTS" id="PR00038">
    <property type="entry name" value="HTHLUXR"/>
</dbReference>
<evidence type="ECO:0000259" key="8">
    <source>
        <dbReference type="PROSITE" id="PS50043"/>
    </source>
</evidence>
<evidence type="ECO:0000256" key="6">
    <source>
        <dbReference type="ARBA" id="ARBA00024867"/>
    </source>
</evidence>
<accession>S0FJ66</accession>
<dbReference type="Pfam" id="PF00196">
    <property type="entry name" value="GerE"/>
    <property type="match status" value="1"/>
</dbReference>
<comment type="function">
    <text evidence="6">May play the central regulatory role in sporulation. It may be an element of the effector pathway responsible for the activation of sporulation genes in response to nutritional stress. Spo0A may act in concert with spo0H (a sigma factor) to control the expression of some genes that are critical to the sporulation process.</text>
</comment>
<dbReference type="RefSeq" id="WP_004628909.1">
    <property type="nucleotide sequence ID" value="NZ_AORV01000058.1"/>
</dbReference>
<evidence type="ECO:0000256" key="7">
    <source>
        <dbReference type="PROSITE-ProRule" id="PRU00169"/>
    </source>
</evidence>
<keyword evidence="5" id="KW-0804">Transcription</keyword>
<sequence length="207" mass="23377">MKVLIADDDALIRDGLKMILELEKDMEVVGTAANGQDCIGLCLEKSPDLVLMDIRMPVMDGVQATKLIKEQFNNIKILFLTTFKDTEYIISGIKYGAEGYVLKSSSPEVIIDSLRMIKRGNVVYGKDIAAMLSDMVQNNRTITPEEVGITQKEFEIMRCICDGLSNKEIADKLYMGEGTVRNYISNILEKLQLRDRTQLAVFYMKNF</sequence>
<name>S0FJ66_RUMCE</name>
<dbReference type="Gene3D" id="3.40.50.2300">
    <property type="match status" value="1"/>
</dbReference>
<dbReference type="AlphaFoldDB" id="S0FJ66"/>
<evidence type="ECO:0000256" key="5">
    <source>
        <dbReference type="ARBA" id="ARBA00023163"/>
    </source>
</evidence>
<dbReference type="PANTHER" id="PTHR43214">
    <property type="entry name" value="TWO-COMPONENT RESPONSE REGULATOR"/>
    <property type="match status" value="1"/>
</dbReference>
<dbReference type="PROSITE" id="PS50110">
    <property type="entry name" value="RESPONSE_REGULATORY"/>
    <property type="match status" value="1"/>
</dbReference>
<dbReference type="STRING" id="1195236.CTER_3977"/>
<dbReference type="CDD" id="cd06170">
    <property type="entry name" value="LuxR_C_like"/>
    <property type="match status" value="1"/>
</dbReference>
<comment type="caution">
    <text evidence="10">The sequence shown here is derived from an EMBL/GenBank/DDBJ whole genome shotgun (WGS) entry which is preliminary data.</text>
</comment>
<dbReference type="eggNOG" id="COG2197">
    <property type="taxonomic scope" value="Bacteria"/>
</dbReference>
<keyword evidence="11" id="KW-1185">Reference proteome</keyword>
<gene>
    <name evidence="10" type="ORF">CTER_3977</name>
</gene>
<dbReference type="PROSITE" id="PS00622">
    <property type="entry name" value="HTH_LUXR_1"/>
    <property type="match status" value="1"/>
</dbReference>
<dbReference type="PROSITE" id="PS50043">
    <property type="entry name" value="HTH_LUXR_2"/>
    <property type="match status" value="1"/>
</dbReference>
<keyword evidence="2 7" id="KW-0597">Phosphoprotein</keyword>
<dbReference type="InterPro" id="IPR001789">
    <property type="entry name" value="Sig_transdc_resp-reg_receiver"/>
</dbReference>
<dbReference type="PANTHER" id="PTHR43214:SF40">
    <property type="entry name" value="TRANSCRIPTIONAL REGULATORY PROTEIN LNRK"/>
    <property type="match status" value="1"/>
</dbReference>
<evidence type="ECO:0000313" key="10">
    <source>
        <dbReference type="EMBL" id="EMS70281.1"/>
    </source>
</evidence>
<keyword evidence="3" id="KW-0805">Transcription regulation</keyword>
<feature type="domain" description="HTH luxR-type" evidence="8">
    <location>
        <begin position="142"/>
        <end position="207"/>
    </location>
</feature>
<evidence type="ECO:0000256" key="2">
    <source>
        <dbReference type="ARBA" id="ARBA00022553"/>
    </source>
</evidence>
<evidence type="ECO:0000256" key="3">
    <source>
        <dbReference type="ARBA" id="ARBA00023015"/>
    </source>
</evidence>
<dbReference type="Proteomes" id="UP000014155">
    <property type="component" value="Unassembled WGS sequence"/>
</dbReference>
<organism evidence="10 11">
    <name type="scientific">Ruminiclostridium cellobioparum subsp. termitidis CT1112</name>
    <dbReference type="NCBI Taxonomy" id="1195236"/>
    <lineage>
        <taxon>Bacteria</taxon>
        <taxon>Bacillati</taxon>
        <taxon>Bacillota</taxon>
        <taxon>Clostridia</taxon>
        <taxon>Eubacteriales</taxon>
        <taxon>Oscillospiraceae</taxon>
        <taxon>Ruminiclostridium</taxon>
    </lineage>
</organism>
<evidence type="ECO:0000256" key="1">
    <source>
        <dbReference type="ARBA" id="ARBA00018672"/>
    </source>
</evidence>
<dbReference type="SUPFAM" id="SSF52172">
    <property type="entry name" value="CheY-like"/>
    <property type="match status" value="1"/>
</dbReference>
<dbReference type="SMART" id="SM00448">
    <property type="entry name" value="REC"/>
    <property type="match status" value="1"/>
</dbReference>
<protein>
    <recommendedName>
        <fullName evidence="1">Stage 0 sporulation protein A homolog</fullName>
    </recommendedName>
</protein>
<evidence type="ECO:0000256" key="4">
    <source>
        <dbReference type="ARBA" id="ARBA00023125"/>
    </source>
</evidence>
<dbReference type="PATRIC" id="fig|1195236.3.peg.4186"/>
<dbReference type="Pfam" id="PF00072">
    <property type="entry name" value="Response_reg"/>
    <property type="match status" value="1"/>
</dbReference>
<dbReference type="GO" id="GO:0006355">
    <property type="term" value="P:regulation of DNA-templated transcription"/>
    <property type="evidence" value="ECO:0007669"/>
    <property type="project" value="InterPro"/>
</dbReference>
<proteinExistence type="predicted"/>
<dbReference type="InterPro" id="IPR000792">
    <property type="entry name" value="Tscrpt_reg_LuxR_C"/>
</dbReference>
<dbReference type="GO" id="GO:0000160">
    <property type="term" value="P:phosphorelay signal transduction system"/>
    <property type="evidence" value="ECO:0007669"/>
    <property type="project" value="InterPro"/>
</dbReference>
<dbReference type="EMBL" id="AORV01000058">
    <property type="protein sequence ID" value="EMS70281.1"/>
    <property type="molecule type" value="Genomic_DNA"/>
</dbReference>
<dbReference type="InterPro" id="IPR039420">
    <property type="entry name" value="WalR-like"/>
</dbReference>
<dbReference type="SMART" id="SM00421">
    <property type="entry name" value="HTH_LUXR"/>
    <property type="match status" value="1"/>
</dbReference>
<dbReference type="CDD" id="cd17535">
    <property type="entry name" value="REC_NarL-like"/>
    <property type="match status" value="1"/>
</dbReference>
<dbReference type="InterPro" id="IPR016032">
    <property type="entry name" value="Sig_transdc_resp-reg_C-effctor"/>
</dbReference>
<feature type="domain" description="Response regulatory" evidence="9">
    <location>
        <begin position="2"/>
        <end position="118"/>
    </location>
</feature>
<dbReference type="InterPro" id="IPR011006">
    <property type="entry name" value="CheY-like_superfamily"/>
</dbReference>
<dbReference type="SUPFAM" id="SSF46894">
    <property type="entry name" value="C-terminal effector domain of the bipartite response regulators"/>
    <property type="match status" value="1"/>
</dbReference>
<reference evidence="10 11" key="1">
    <citation type="journal article" date="2013" name="Genome Announc.">
        <title>Draft Genome Sequence of the Cellulolytic, Mesophilic, Anaerobic Bacterium Clostridium termitidis Strain CT1112 (DSM 5398).</title>
        <authorList>
            <person name="Lal S."/>
            <person name="Ramachandran U."/>
            <person name="Zhang X."/>
            <person name="Munir R."/>
            <person name="Sparling R."/>
            <person name="Levin D.B."/>
        </authorList>
    </citation>
    <scope>NUCLEOTIDE SEQUENCE [LARGE SCALE GENOMIC DNA]</scope>
    <source>
        <strain evidence="10 11">CT1112</strain>
    </source>
</reference>
<dbReference type="GO" id="GO:0003677">
    <property type="term" value="F:DNA binding"/>
    <property type="evidence" value="ECO:0007669"/>
    <property type="project" value="UniProtKB-KW"/>
</dbReference>
<feature type="modified residue" description="4-aspartylphosphate" evidence="7">
    <location>
        <position position="53"/>
    </location>
</feature>
<dbReference type="InterPro" id="IPR058245">
    <property type="entry name" value="NreC/VraR/RcsB-like_REC"/>
</dbReference>